<dbReference type="InterPro" id="IPR048634">
    <property type="entry name" value="SecD_SecF_C"/>
</dbReference>
<evidence type="ECO:0000313" key="15">
    <source>
        <dbReference type="Proteomes" id="UP000321720"/>
    </source>
</evidence>
<feature type="compositionally biased region" description="Basic and acidic residues" evidence="10">
    <location>
        <begin position="666"/>
        <end position="675"/>
    </location>
</feature>
<dbReference type="Pfam" id="PF02355">
    <property type="entry name" value="SecD_SecF_C"/>
    <property type="match status" value="1"/>
</dbReference>
<dbReference type="GO" id="GO:0005886">
    <property type="term" value="C:plasma membrane"/>
    <property type="evidence" value="ECO:0007669"/>
    <property type="project" value="UniProtKB-SubCell"/>
</dbReference>
<feature type="transmembrane region" description="Helical" evidence="9">
    <location>
        <begin position="379"/>
        <end position="399"/>
    </location>
</feature>
<dbReference type="InterPro" id="IPR022813">
    <property type="entry name" value="SecD/SecF_arch_bac"/>
</dbReference>
<evidence type="ECO:0000259" key="13">
    <source>
        <dbReference type="Pfam" id="PF22599"/>
    </source>
</evidence>
<feature type="compositionally biased region" description="Low complexity" evidence="10">
    <location>
        <begin position="617"/>
        <end position="626"/>
    </location>
</feature>
<evidence type="ECO:0000313" key="14">
    <source>
        <dbReference type="EMBL" id="GEL93662.1"/>
    </source>
</evidence>
<dbReference type="InterPro" id="IPR054384">
    <property type="entry name" value="SecDF_P1_head"/>
</dbReference>
<feature type="transmembrane region" description="Helical" evidence="9">
    <location>
        <begin position="516"/>
        <end position="535"/>
    </location>
</feature>
<dbReference type="SUPFAM" id="SSF82866">
    <property type="entry name" value="Multidrug efflux transporter AcrB transmembrane domain"/>
    <property type="match status" value="1"/>
</dbReference>
<dbReference type="OrthoDB" id="5240379at2"/>
<keyword evidence="4 9" id="KW-0812">Transmembrane</keyword>
<dbReference type="Proteomes" id="UP000321720">
    <property type="component" value="Unassembled WGS sequence"/>
</dbReference>
<dbReference type="InterPro" id="IPR055344">
    <property type="entry name" value="SecD_SecF_C_bact"/>
</dbReference>
<comment type="function">
    <text evidence="9">Part of the Sec protein translocase complex. Interacts with the SecYEG preprotein conducting channel. SecDF uses the proton motive force (PMF) to complete protein translocation after the ATP-dependent function of SecA.</text>
</comment>
<dbReference type="NCBIfam" id="TIGR00916">
    <property type="entry name" value="2A0604s01"/>
    <property type="match status" value="1"/>
</dbReference>
<feature type="region of interest" description="Disordered" evidence="10">
    <location>
        <begin position="582"/>
        <end position="675"/>
    </location>
</feature>
<dbReference type="AlphaFoldDB" id="A0A511J6M1"/>
<accession>A0A511J6M1</accession>
<dbReference type="GO" id="GO:0006605">
    <property type="term" value="P:protein targeting"/>
    <property type="evidence" value="ECO:0007669"/>
    <property type="project" value="UniProtKB-UniRule"/>
</dbReference>
<dbReference type="InterPro" id="IPR005791">
    <property type="entry name" value="SecD"/>
</dbReference>
<comment type="subcellular location">
    <subcellularLocation>
        <location evidence="1 9">Cell membrane</location>
        <topology evidence="1 9">Multi-pass membrane protein</topology>
    </subcellularLocation>
</comment>
<dbReference type="Gene3D" id="3.30.1360.200">
    <property type="match status" value="1"/>
</dbReference>
<comment type="caution">
    <text evidence="9">Lacks conserved residue(s) required for the propagation of feature annotation.</text>
</comment>
<organism evidence="14 15">
    <name type="scientific">Cellulomonas composti</name>
    <dbReference type="NCBI Taxonomy" id="266130"/>
    <lineage>
        <taxon>Bacteria</taxon>
        <taxon>Bacillati</taxon>
        <taxon>Actinomycetota</taxon>
        <taxon>Actinomycetes</taxon>
        <taxon>Micrococcales</taxon>
        <taxon>Cellulomonadaceae</taxon>
        <taxon>Cellulomonas</taxon>
    </lineage>
</organism>
<evidence type="ECO:0000256" key="1">
    <source>
        <dbReference type="ARBA" id="ARBA00004651"/>
    </source>
</evidence>
<evidence type="ECO:0000256" key="2">
    <source>
        <dbReference type="ARBA" id="ARBA00022448"/>
    </source>
</evidence>
<evidence type="ECO:0000256" key="3">
    <source>
        <dbReference type="ARBA" id="ARBA00022475"/>
    </source>
</evidence>
<evidence type="ECO:0000256" key="7">
    <source>
        <dbReference type="ARBA" id="ARBA00023010"/>
    </source>
</evidence>
<dbReference type="PANTHER" id="PTHR30081">
    <property type="entry name" value="PROTEIN-EXPORT MEMBRANE PROTEIN SEC"/>
    <property type="match status" value="1"/>
</dbReference>
<evidence type="ECO:0000256" key="5">
    <source>
        <dbReference type="ARBA" id="ARBA00022927"/>
    </source>
</evidence>
<evidence type="ECO:0000256" key="8">
    <source>
        <dbReference type="ARBA" id="ARBA00023136"/>
    </source>
</evidence>
<feature type="transmembrane region" description="Helical" evidence="9">
    <location>
        <begin position="404"/>
        <end position="423"/>
    </location>
</feature>
<evidence type="ECO:0000256" key="10">
    <source>
        <dbReference type="SAM" id="MobiDB-lite"/>
    </source>
</evidence>
<keyword evidence="3 9" id="KW-1003">Cell membrane</keyword>
<sequence>MRSLVALGAIIVALYGLIALNVKFGDASWTPNLALDLEGGTQIILTPVATDGSEVTSKDIDQAINIIRQRVDGSGVAEAEISSQGGNNIVVALPGTPSEETLDLVRRSAHMDFRPVLVYGAPTAVEPTADPTAEATADPTTEPSAEPSVQPSADAAAAPAPDATAEATAEPTAEPTAEASAEPTPTPTATEAARPSEPSSASDASYWITDEVQQQYDELDCTDPANLTGGEPGVADEAFVACDKDGTAKFILGPVEIAGTEIDSASSGLETLANGAVGNRWVVDMEFTSKGADQFADVTTRLAELSSPQNQFAMVLDGLVISAPSVSDTIPDGRAQISGTFTQASAAALANQLNYGSLPLTFEVQSEQEISATIGSEQLAMGLLAGLIGLVLVVVYSMLQYRTLGLLTVGSLSVAGILTYGLITALSHSLLPFLPGNGYRLSLAGVAGLIVAIGITADSFIVYFERVRDELRDGRDLTGSVERGWDRAKRTILASDTVNLLAAIVLYFLAVGGVRGFAYTLGLTTIIDVVVVFLFTHPVMELISRTRFFGNGHPASGLDPRRLGAPAPVRYVGRGKVVQGEREPQDALVGAAAGTSTKATRTAGKATGPVGTGSTGAAGASAATSGMTIAERRAAERAAQAAESEPYGSPPDDTVDDVQDVTDAPQDGRAEGSEH</sequence>
<comment type="subunit">
    <text evidence="9">Forms a complex with SecF. Part of the essential Sec protein translocation apparatus which comprises SecA, SecYEG and auxiliary proteins SecDF. Other proteins may also be involved.</text>
</comment>
<keyword evidence="8 9" id="KW-0472">Membrane</keyword>
<keyword evidence="7 9" id="KW-0811">Translocation</keyword>
<protein>
    <recommendedName>
        <fullName evidence="9">Protein translocase subunit SecD</fullName>
    </recommendedName>
</protein>
<feature type="domain" description="Protein export membrane protein SecD/SecF C-terminal" evidence="11">
    <location>
        <begin position="362"/>
        <end position="542"/>
    </location>
</feature>
<evidence type="ECO:0000256" key="6">
    <source>
        <dbReference type="ARBA" id="ARBA00022989"/>
    </source>
</evidence>
<feature type="domain" description="Protein translocase subunit SecDF P1" evidence="12">
    <location>
        <begin position="60"/>
        <end position="116"/>
    </location>
</feature>
<dbReference type="GO" id="GO:0065002">
    <property type="term" value="P:intracellular protein transmembrane transport"/>
    <property type="evidence" value="ECO:0007669"/>
    <property type="project" value="UniProtKB-UniRule"/>
</dbReference>
<evidence type="ECO:0000259" key="11">
    <source>
        <dbReference type="Pfam" id="PF02355"/>
    </source>
</evidence>
<keyword evidence="6 9" id="KW-1133">Transmembrane helix</keyword>
<dbReference type="Pfam" id="PF21760">
    <property type="entry name" value="SecD_1st"/>
    <property type="match status" value="1"/>
</dbReference>
<proteinExistence type="inferred from homology"/>
<dbReference type="PANTHER" id="PTHR30081:SF1">
    <property type="entry name" value="PROTEIN TRANSLOCASE SUBUNIT SECD"/>
    <property type="match status" value="1"/>
</dbReference>
<feature type="transmembrane region" description="Helical" evidence="9">
    <location>
        <begin position="492"/>
        <end position="510"/>
    </location>
</feature>
<dbReference type="GO" id="GO:0043952">
    <property type="term" value="P:protein transport by the Sec complex"/>
    <property type="evidence" value="ECO:0007669"/>
    <property type="project" value="UniProtKB-UniRule"/>
</dbReference>
<keyword evidence="5 9" id="KW-0653">Protein transport</keyword>
<dbReference type="Pfam" id="PF22599">
    <property type="entry name" value="SecDF_P1_head"/>
    <property type="match status" value="1"/>
</dbReference>
<evidence type="ECO:0000256" key="9">
    <source>
        <dbReference type="HAMAP-Rule" id="MF_01463"/>
    </source>
</evidence>
<feature type="compositionally biased region" description="Low complexity" evidence="10">
    <location>
        <begin position="590"/>
        <end position="608"/>
    </location>
</feature>
<dbReference type="Gene3D" id="3.30.70.3220">
    <property type="match status" value="1"/>
</dbReference>
<evidence type="ECO:0000259" key="12">
    <source>
        <dbReference type="Pfam" id="PF21760"/>
    </source>
</evidence>
<dbReference type="EMBL" id="BJWG01000001">
    <property type="protein sequence ID" value="GEL93662.1"/>
    <property type="molecule type" value="Genomic_DNA"/>
</dbReference>
<feature type="region of interest" description="Disordered" evidence="10">
    <location>
        <begin position="124"/>
        <end position="203"/>
    </location>
</feature>
<name>A0A511J6M1_9CELL</name>
<evidence type="ECO:0000256" key="4">
    <source>
        <dbReference type="ARBA" id="ARBA00022692"/>
    </source>
</evidence>
<dbReference type="NCBIfam" id="TIGR01129">
    <property type="entry name" value="secD"/>
    <property type="match status" value="1"/>
</dbReference>
<gene>
    <name evidence="9 14" type="primary">secD</name>
    <name evidence="14" type="ORF">CCO02nite_03200</name>
</gene>
<keyword evidence="2 9" id="KW-0813">Transport</keyword>
<feature type="domain" description="SecDF P1 head subdomain" evidence="13">
    <location>
        <begin position="249"/>
        <end position="359"/>
    </location>
</feature>
<comment type="similarity">
    <text evidence="9">Belongs to the SecD/SecF family. SecD subfamily.</text>
</comment>
<feature type="transmembrane region" description="Helical" evidence="9">
    <location>
        <begin position="443"/>
        <end position="464"/>
    </location>
</feature>
<dbReference type="HAMAP" id="MF_01463_B">
    <property type="entry name" value="SecD_B"/>
    <property type="match status" value="1"/>
</dbReference>
<comment type="caution">
    <text evidence="14">The sequence shown here is derived from an EMBL/GenBank/DDBJ whole genome shotgun (WGS) entry which is preliminary data.</text>
</comment>
<keyword evidence="15" id="KW-1185">Reference proteome</keyword>
<reference evidence="14 15" key="1">
    <citation type="submission" date="2019-07" db="EMBL/GenBank/DDBJ databases">
        <title>Whole genome shotgun sequence of Cellulomonas composti NBRC 100758.</title>
        <authorList>
            <person name="Hosoyama A."/>
            <person name="Uohara A."/>
            <person name="Ohji S."/>
            <person name="Ichikawa N."/>
        </authorList>
    </citation>
    <scope>NUCLEOTIDE SEQUENCE [LARGE SCALE GENOMIC DNA]</scope>
    <source>
        <strain evidence="14 15">NBRC 100758</strain>
    </source>
</reference>
<dbReference type="GO" id="GO:0015450">
    <property type="term" value="F:protein-transporting ATPase activity"/>
    <property type="evidence" value="ECO:0007669"/>
    <property type="project" value="InterPro"/>
</dbReference>
<dbReference type="InterPro" id="IPR048631">
    <property type="entry name" value="SecD_1st"/>
</dbReference>